<dbReference type="GO" id="GO:0003755">
    <property type="term" value="F:peptidyl-prolyl cis-trans isomerase activity"/>
    <property type="evidence" value="ECO:0007669"/>
    <property type="project" value="UniProtKB-UniRule"/>
</dbReference>
<comment type="caution">
    <text evidence="9">The sequence shown here is derived from an EMBL/GenBank/DDBJ whole genome shotgun (WGS) entry which is preliminary data.</text>
</comment>
<feature type="domain" description="PPIase FKBP-type" evidence="8">
    <location>
        <begin position="74"/>
        <end position="160"/>
    </location>
</feature>
<comment type="similarity">
    <text evidence="2 6">Belongs to the FKBP-type PPIase family.</text>
</comment>
<dbReference type="Pfam" id="PF00254">
    <property type="entry name" value="FKBP_C"/>
    <property type="match status" value="1"/>
</dbReference>
<evidence type="ECO:0000259" key="8">
    <source>
        <dbReference type="PROSITE" id="PS50059"/>
    </source>
</evidence>
<accession>A0A4R0M9I3</accession>
<dbReference type="AlphaFoldDB" id="A0A4R0M9I3"/>
<evidence type="ECO:0000256" key="5">
    <source>
        <dbReference type="PROSITE-ProRule" id="PRU00277"/>
    </source>
</evidence>
<keyword evidence="4 5" id="KW-0413">Isomerase</keyword>
<dbReference type="PANTHER" id="PTHR43811:SF19">
    <property type="entry name" value="39 KDA FK506-BINDING NUCLEAR PROTEIN"/>
    <property type="match status" value="1"/>
</dbReference>
<evidence type="ECO:0000313" key="10">
    <source>
        <dbReference type="Proteomes" id="UP000291117"/>
    </source>
</evidence>
<keyword evidence="3 5" id="KW-0697">Rotamase</keyword>
<evidence type="ECO:0000256" key="6">
    <source>
        <dbReference type="RuleBase" id="RU003915"/>
    </source>
</evidence>
<dbReference type="EMBL" id="SJSM01000038">
    <property type="protein sequence ID" value="TCC82890.1"/>
    <property type="molecule type" value="Genomic_DNA"/>
</dbReference>
<feature type="chain" id="PRO_5020369998" description="Peptidyl-prolyl cis-trans isomerase" evidence="7">
    <location>
        <begin position="22"/>
        <end position="164"/>
    </location>
</feature>
<evidence type="ECO:0000256" key="7">
    <source>
        <dbReference type="SAM" id="SignalP"/>
    </source>
</evidence>
<dbReference type="InterPro" id="IPR046357">
    <property type="entry name" value="PPIase_dom_sf"/>
</dbReference>
<evidence type="ECO:0000256" key="4">
    <source>
        <dbReference type="ARBA" id="ARBA00023235"/>
    </source>
</evidence>
<dbReference type="EC" id="5.2.1.8" evidence="6"/>
<dbReference type="PROSITE" id="PS50059">
    <property type="entry name" value="FKBP_PPIASE"/>
    <property type="match status" value="1"/>
</dbReference>
<reference evidence="9 10" key="1">
    <citation type="submission" date="2019-02" db="EMBL/GenBank/DDBJ databases">
        <title>Pedobacter sp. RP-3-8 sp. nov., isolated from Arctic soil.</title>
        <authorList>
            <person name="Dahal R.H."/>
        </authorList>
    </citation>
    <scope>NUCLEOTIDE SEQUENCE [LARGE SCALE GENOMIC DNA]</scope>
    <source>
        <strain evidence="9 10">RP-3-8</strain>
    </source>
</reference>
<evidence type="ECO:0000256" key="3">
    <source>
        <dbReference type="ARBA" id="ARBA00023110"/>
    </source>
</evidence>
<keyword evidence="10" id="KW-1185">Reference proteome</keyword>
<gene>
    <name evidence="9" type="ORF">EZ444_26165</name>
</gene>
<dbReference type="PROSITE" id="PS51257">
    <property type="entry name" value="PROKAR_LIPOPROTEIN"/>
    <property type="match status" value="1"/>
</dbReference>
<feature type="signal peptide" evidence="7">
    <location>
        <begin position="1"/>
        <end position="21"/>
    </location>
</feature>
<proteinExistence type="inferred from homology"/>
<protein>
    <recommendedName>
        <fullName evidence="6">Peptidyl-prolyl cis-trans isomerase</fullName>
        <ecNumber evidence="6">5.2.1.8</ecNumber>
    </recommendedName>
</protein>
<dbReference type="InterPro" id="IPR001179">
    <property type="entry name" value="PPIase_FKBP_dom"/>
</dbReference>
<dbReference type="RefSeq" id="WP_131612861.1">
    <property type="nucleotide sequence ID" value="NZ_SJSM01000038.1"/>
</dbReference>
<organism evidence="9 10">
    <name type="scientific">Pedobacter hiemivivus</name>
    <dbReference type="NCBI Taxonomy" id="2530454"/>
    <lineage>
        <taxon>Bacteria</taxon>
        <taxon>Pseudomonadati</taxon>
        <taxon>Bacteroidota</taxon>
        <taxon>Sphingobacteriia</taxon>
        <taxon>Sphingobacteriales</taxon>
        <taxon>Sphingobacteriaceae</taxon>
        <taxon>Pedobacter</taxon>
    </lineage>
</organism>
<comment type="catalytic activity">
    <reaction evidence="1 5 6">
        <text>[protein]-peptidylproline (omega=180) = [protein]-peptidylproline (omega=0)</text>
        <dbReference type="Rhea" id="RHEA:16237"/>
        <dbReference type="Rhea" id="RHEA-COMP:10747"/>
        <dbReference type="Rhea" id="RHEA-COMP:10748"/>
        <dbReference type="ChEBI" id="CHEBI:83833"/>
        <dbReference type="ChEBI" id="CHEBI:83834"/>
        <dbReference type="EC" id="5.2.1.8"/>
    </reaction>
</comment>
<name>A0A4R0M9I3_9SPHI</name>
<dbReference type="Proteomes" id="UP000291117">
    <property type="component" value="Unassembled WGS sequence"/>
</dbReference>
<evidence type="ECO:0000313" key="9">
    <source>
        <dbReference type="EMBL" id="TCC82890.1"/>
    </source>
</evidence>
<dbReference type="PANTHER" id="PTHR43811">
    <property type="entry name" value="FKBP-TYPE PEPTIDYL-PROLYL CIS-TRANS ISOMERASE FKPA"/>
    <property type="match status" value="1"/>
</dbReference>
<keyword evidence="7" id="KW-0732">Signal</keyword>
<sequence length="164" mass="17944">MLKTSVLLGLFLLAVAFVACKKEVPYDQAGELAIDDEMIVKYMADSNVKTLTKHSSGLYYNIIRPGTGTEVLNTDTVYGNYTLKILRDSLPLAKSLDSTFKFMLPGYIEGWKTGVSLIKVGGSIRMVIPSALGYQQRVVTSPNIPPNSILDITLSIVSINKNPK</sequence>
<dbReference type="SUPFAM" id="SSF54534">
    <property type="entry name" value="FKBP-like"/>
    <property type="match status" value="1"/>
</dbReference>
<evidence type="ECO:0000256" key="1">
    <source>
        <dbReference type="ARBA" id="ARBA00000971"/>
    </source>
</evidence>
<evidence type="ECO:0000256" key="2">
    <source>
        <dbReference type="ARBA" id="ARBA00006577"/>
    </source>
</evidence>
<dbReference type="Gene3D" id="3.10.50.40">
    <property type="match status" value="1"/>
</dbReference>
<dbReference type="OrthoDB" id="669809at2"/>